<feature type="transmembrane region" description="Helical" evidence="2">
    <location>
        <begin position="295"/>
        <end position="315"/>
    </location>
</feature>
<dbReference type="PANTHER" id="PTHR37848:SF1">
    <property type="entry name" value="SUN DOMAIN-CONTAINING PROTEIN"/>
    <property type="match status" value="1"/>
</dbReference>
<evidence type="ECO:0000256" key="2">
    <source>
        <dbReference type="SAM" id="Phobius"/>
    </source>
</evidence>
<name>A0ABR1GZB0_9HYPO</name>
<evidence type="ECO:0000313" key="4">
    <source>
        <dbReference type="Proteomes" id="UP001498476"/>
    </source>
</evidence>
<keyword evidence="2" id="KW-0812">Transmembrane</keyword>
<protein>
    <submittedName>
        <fullName evidence="3">Uncharacterized protein</fullName>
    </submittedName>
</protein>
<organism evidence="3 4">
    <name type="scientific">Neonectria punicea</name>
    <dbReference type="NCBI Taxonomy" id="979145"/>
    <lineage>
        <taxon>Eukaryota</taxon>
        <taxon>Fungi</taxon>
        <taxon>Dikarya</taxon>
        <taxon>Ascomycota</taxon>
        <taxon>Pezizomycotina</taxon>
        <taxon>Sordariomycetes</taxon>
        <taxon>Hypocreomycetidae</taxon>
        <taxon>Hypocreales</taxon>
        <taxon>Nectriaceae</taxon>
        <taxon>Neonectria</taxon>
    </lineage>
</organism>
<keyword evidence="2" id="KW-1133">Transmembrane helix</keyword>
<accession>A0ABR1GZB0</accession>
<reference evidence="3 4" key="1">
    <citation type="journal article" date="2025" name="Microbiol. Resour. Announc.">
        <title>Draft genome sequences for Neonectria magnoliae and Neonectria punicea, canker pathogens of Liriodendron tulipifera and Acer saccharum in West Virginia.</title>
        <authorList>
            <person name="Petronek H.M."/>
            <person name="Kasson M.T."/>
            <person name="Metheny A.M."/>
            <person name="Stauder C.M."/>
            <person name="Lovett B."/>
            <person name="Lynch S.C."/>
            <person name="Garnas J.R."/>
            <person name="Kasson L.R."/>
            <person name="Stajich J.E."/>
        </authorList>
    </citation>
    <scope>NUCLEOTIDE SEQUENCE [LARGE SCALE GENOMIC DNA]</scope>
    <source>
        <strain evidence="3 4">NRRL 64653</strain>
    </source>
</reference>
<evidence type="ECO:0000256" key="1">
    <source>
        <dbReference type="SAM" id="MobiDB-lite"/>
    </source>
</evidence>
<dbReference type="Proteomes" id="UP001498476">
    <property type="component" value="Unassembled WGS sequence"/>
</dbReference>
<evidence type="ECO:0000313" key="3">
    <source>
        <dbReference type="EMBL" id="KAK7414175.1"/>
    </source>
</evidence>
<dbReference type="EMBL" id="JAZAVJ010000109">
    <property type="protein sequence ID" value="KAK7414175.1"/>
    <property type="molecule type" value="Genomic_DNA"/>
</dbReference>
<keyword evidence="4" id="KW-1185">Reference proteome</keyword>
<gene>
    <name evidence="3" type="ORF">QQX98_006961</name>
</gene>
<feature type="region of interest" description="Disordered" evidence="1">
    <location>
        <begin position="1"/>
        <end position="94"/>
    </location>
</feature>
<keyword evidence="2" id="KW-0472">Membrane</keyword>
<comment type="caution">
    <text evidence="3">The sequence shown here is derived from an EMBL/GenBank/DDBJ whole genome shotgun (WGS) entry which is preliminary data.</text>
</comment>
<proteinExistence type="predicted"/>
<feature type="compositionally biased region" description="Polar residues" evidence="1">
    <location>
        <begin position="53"/>
        <end position="70"/>
    </location>
</feature>
<sequence length="434" mass="48787">MGGPPSPSRGYRDDPDALSMHTTPGDTFTDHVADDVLDIADPPPPAYDDATVDSDTTWPTAPTEPRNGNGQEDDRFYTGISAPETHISSTSKRIGEKRTRIANEVIPLQDKRSDADPGFLESWVKLMALLPPSPYIHIVGTHRETKRDKDGKSSREDVTDFRIMVSLQNYLWPNFDPNGPNEMNLTTSESGEKTYRGAVLKKRAPGVKGDIEVGHAKPDLKEWCHRYCAKATATKVFRLSRTVTGLDEKLFRSRLVGLIRSTNYKGHLDIEFPVADRAVDIFSSSRLNTWRLTTWIRWLFYLTFLWIFSWPILFFTTKRYHVVRAEWPFSQVDADGQKRYTTVSEEQWISRYGPAVKQLCLDRYEGLAGDSFLNQVLERGESRQSNEPQIDGRAAMSAAAAAFQGGRFNAASSVSSLMRFAGGSNDQVGWGFDT</sequence>
<dbReference type="PANTHER" id="PTHR37848">
    <property type="entry name" value="EXPRESSED PROTEIN"/>
    <property type="match status" value="1"/>
</dbReference>